<dbReference type="AlphaFoldDB" id="A0A0K0ER30"/>
<dbReference type="GO" id="GO:0003735">
    <property type="term" value="F:structural constituent of ribosome"/>
    <property type="evidence" value="ECO:0007669"/>
    <property type="project" value="InterPro"/>
</dbReference>
<name>A0A0K0ER30_STRER</name>
<dbReference type="WBParaSite" id="TCONS_00004608.p1">
    <property type="protein sequence ID" value="TCONS_00004608.p1"/>
    <property type="gene ID" value="XLOC_002327"/>
</dbReference>
<dbReference type="GO" id="GO:0022627">
    <property type="term" value="C:cytosolic small ribosomal subunit"/>
    <property type="evidence" value="ECO:0007669"/>
    <property type="project" value="TreeGrafter"/>
</dbReference>
<comment type="similarity">
    <text evidence="1 6">Belongs to the universal ribosomal protein uS9 family.</text>
</comment>
<dbReference type="GO" id="GO:0003723">
    <property type="term" value="F:RNA binding"/>
    <property type="evidence" value="ECO:0007669"/>
    <property type="project" value="TreeGrafter"/>
</dbReference>
<evidence type="ECO:0000256" key="7">
    <source>
        <dbReference type="SAM" id="MobiDB-lite"/>
    </source>
</evidence>
<evidence type="ECO:0000256" key="2">
    <source>
        <dbReference type="ARBA" id="ARBA00022980"/>
    </source>
</evidence>
<protein>
    <recommendedName>
        <fullName evidence="4">Small ribosomal subunit protein uS9</fullName>
    </recommendedName>
    <alternativeName>
        <fullName evidence="5">40S ribosomal protein S16</fullName>
    </alternativeName>
</protein>
<keyword evidence="8" id="KW-1185">Reference proteome</keyword>
<dbReference type="NCBIfam" id="NF001749">
    <property type="entry name" value="PRK00474.1"/>
    <property type="match status" value="1"/>
</dbReference>
<evidence type="ECO:0000313" key="8">
    <source>
        <dbReference type="Proteomes" id="UP000035681"/>
    </source>
</evidence>
<proteinExistence type="inferred from homology"/>
<evidence type="ECO:0000256" key="6">
    <source>
        <dbReference type="RuleBase" id="RU003815"/>
    </source>
</evidence>
<evidence type="ECO:0000256" key="4">
    <source>
        <dbReference type="ARBA" id="ARBA00035259"/>
    </source>
</evidence>
<evidence type="ECO:0000256" key="5">
    <source>
        <dbReference type="ARBA" id="ARBA00043019"/>
    </source>
</evidence>
<keyword evidence="2 6" id="KW-0689">Ribosomal protein</keyword>
<sequence length="184" mass="20789">MRTLIITVSLCLKVVLKDIKIIGHREIRDRHVLDLKKMAETAPLVQPVQVYGRKKTATAVAFARAGKGLITVNGRPLNEVRPEGLRLKLQEPLLIVGEDKFNGINLKVNVRGGGHVSQIYAIRQAMAKALVAFYQKNVDEQSKTELKERFSEYDKALLVADPRRREPKKFGGPSARARYQKSYR</sequence>
<dbReference type="Pfam" id="PF00380">
    <property type="entry name" value="Ribosomal_S9"/>
    <property type="match status" value="1"/>
</dbReference>
<dbReference type="InterPro" id="IPR020574">
    <property type="entry name" value="Ribosomal_uS9_CS"/>
</dbReference>
<organism evidence="9">
    <name type="scientific">Strongyloides stercoralis</name>
    <name type="common">Threadworm</name>
    <dbReference type="NCBI Taxonomy" id="6248"/>
    <lineage>
        <taxon>Eukaryota</taxon>
        <taxon>Metazoa</taxon>
        <taxon>Ecdysozoa</taxon>
        <taxon>Nematoda</taxon>
        <taxon>Chromadorea</taxon>
        <taxon>Rhabditida</taxon>
        <taxon>Tylenchina</taxon>
        <taxon>Panagrolaimomorpha</taxon>
        <taxon>Strongyloidoidea</taxon>
        <taxon>Strongyloididae</taxon>
        <taxon>Strongyloides</taxon>
    </lineage>
</organism>
<dbReference type="Proteomes" id="UP000035681">
    <property type="component" value="Unplaced"/>
</dbReference>
<dbReference type="SUPFAM" id="SSF54211">
    <property type="entry name" value="Ribosomal protein S5 domain 2-like"/>
    <property type="match status" value="1"/>
</dbReference>
<dbReference type="InterPro" id="IPR014721">
    <property type="entry name" value="Ribsml_uS5_D2-typ_fold_subgr"/>
</dbReference>
<reference evidence="9" key="1">
    <citation type="submission" date="2015-08" db="UniProtKB">
        <authorList>
            <consortium name="WormBaseParasite"/>
        </authorList>
    </citation>
    <scope>IDENTIFICATION</scope>
</reference>
<dbReference type="GO" id="GO:0006412">
    <property type="term" value="P:translation"/>
    <property type="evidence" value="ECO:0007669"/>
    <property type="project" value="InterPro"/>
</dbReference>
<dbReference type="Gene3D" id="3.30.230.10">
    <property type="match status" value="1"/>
</dbReference>
<dbReference type="PANTHER" id="PTHR21569">
    <property type="entry name" value="RIBOSOMAL PROTEIN S9"/>
    <property type="match status" value="1"/>
</dbReference>
<evidence type="ECO:0000313" key="9">
    <source>
        <dbReference type="WBParaSite" id="SSTP_0001191200.1"/>
    </source>
</evidence>
<evidence type="ECO:0000256" key="3">
    <source>
        <dbReference type="ARBA" id="ARBA00023274"/>
    </source>
</evidence>
<dbReference type="PROSITE" id="PS00360">
    <property type="entry name" value="RIBOSOMAL_S9"/>
    <property type="match status" value="1"/>
</dbReference>
<accession>A0A0K0ER30</accession>
<keyword evidence="3 6" id="KW-0687">Ribonucleoprotein</keyword>
<dbReference type="InterPro" id="IPR020568">
    <property type="entry name" value="Ribosomal_Su5_D2-typ_SF"/>
</dbReference>
<evidence type="ECO:0000256" key="1">
    <source>
        <dbReference type="ARBA" id="ARBA00005251"/>
    </source>
</evidence>
<feature type="region of interest" description="Disordered" evidence="7">
    <location>
        <begin position="164"/>
        <end position="184"/>
    </location>
</feature>
<dbReference type="PANTHER" id="PTHR21569:SF16">
    <property type="entry name" value="RIBOSOMAL PROTEIN S16"/>
    <property type="match status" value="1"/>
</dbReference>
<dbReference type="WBParaSite" id="SSTP_0001191200.1">
    <property type="protein sequence ID" value="SSTP_0001191200.1"/>
    <property type="gene ID" value="SSTP_0001191200"/>
</dbReference>
<dbReference type="InterPro" id="IPR000754">
    <property type="entry name" value="Ribosomal_uS9"/>
</dbReference>
<dbReference type="FunFam" id="3.30.230.10:FF:000007">
    <property type="entry name" value="40S ribosomal protein S16"/>
    <property type="match status" value="1"/>
</dbReference>
<dbReference type="GO" id="GO:0000462">
    <property type="term" value="P:maturation of SSU-rRNA from tricistronic rRNA transcript (SSU-rRNA, 5.8S rRNA, LSU-rRNA)"/>
    <property type="evidence" value="ECO:0007669"/>
    <property type="project" value="TreeGrafter"/>
</dbReference>
<dbReference type="STRING" id="6248.A0A0K0ER30"/>